<dbReference type="EMBL" id="KV013267">
    <property type="protein sequence ID" value="KZV23968.1"/>
    <property type="molecule type" value="Genomic_DNA"/>
</dbReference>
<accession>A0A2Z7ARC9</accession>
<reference evidence="1 2" key="1">
    <citation type="journal article" date="2015" name="Proc. Natl. Acad. Sci. U.S.A.">
        <title>The resurrection genome of Boea hygrometrica: A blueprint for survival of dehydration.</title>
        <authorList>
            <person name="Xiao L."/>
            <person name="Yang G."/>
            <person name="Zhang L."/>
            <person name="Yang X."/>
            <person name="Zhao S."/>
            <person name="Ji Z."/>
            <person name="Zhou Q."/>
            <person name="Hu M."/>
            <person name="Wang Y."/>
            <person name="Chen M."/>
            <person name="Xu Y."/>
            <person name="Jin H."/>
            <person name="Xiao X."/>
            <person name="Hu G."/>
            <person name="Bao F."/>
            <person name="Hu Y."/>
            <person name="Wan P."/>
            <person name="Li L."/>
            <person name="Deng X."/>
            <person name="Kuang T."/>
            <person name="Xiang C."/>
            <person name="Zhu J.K."/>
            <person name="Oliver M.J."/>
            <person name="He Y."/>
        </authorList>
    </citation>
    <scope>NUCLEOTIDE SEQUENCE [LARGE SCALE GENOMIC DNA]</scope>
    <source>
        <strain evidence="2">cv. XS01</strain>
    </source>
</reference>
<evidence type="ECO:0000313" key="2">
    <source>
        <dbReference type="Proteomes" id="UP000250235"/>
    </source>
</evidence>
<dbReference type="AlphaFoldDB" id="A0A2Z7ARC9"/>
<proteinExistence type="predicted"/>
<keyword evidence="2" id="KW-1185">Reference proteome</keyword>
<protein>
    <submittedName>
        <fullName evidence="1">Uncharacterized protein</fullName>
    </submittedName>
</protein>
<organism evidence="1 2">
    <name type="scientific">Dorcoceras hygrometricum</name>
    <dbReference type="NCBI Taxonomy" id="472368"/>
    <lineage>
        <taxon>Eukaryota</taxon>
        <taxon>Viridiplantae</taxon>
        <taxon>Streptophyta</taxon>
        <taxon>Embryophyta</taxon>
        <taxon>Tracheophyta</taxon>
        <taxon>Spermatophyta</taxon>
        <taxon>Magnoliopsida</taxon>
        <taxon>eudicotyledons</taxon>
        <taxon>Gunneridae</taxon>
        <taxon>Pentapetalae</taxon>
        <taxon>asterids</taxon>
        <taxon>lamiids</taxon>
        <taxon>Lamiales</taxon>
        <taxon>Gesneriaceae</taxon>
        <taxon>Didymocarpoideae</taxon>
        <taxon>Trichosporeae</taxon>
        <taxon>Loxocarpinae</taxon>
        <taxon>Dorcoceras</taxon>
    </lineage>
</organism>
<evidence type="ECO:0000313" key="1">
    <source>
        <dbReference type="EMBL" id="KZV23968.1"/>
    </source>
</evidence>
<dbReference type="Proteomes" id="UP000250235">
    <property type="component" value="Unassembled WGS sequence"/>
</dbReference>
<gene>
    <name evidence="1" type="ORF">F511_44856</name>
</gene>
<sequence length="84" mass="9268">MAARRPPATAHKIMRTGCVILGSRRAAVRDEWRAIIITAAHEDARKGWNVRPCAARYMMAAAAAVRPPSGDDLLQIVAMAEFYF</sequence>
<name>A0A2Z7ARC9_9LAMI</name>